<sequence length="83" mass="8513">MTKRRSPRPLPLPELPVLDVASPPSTLTLRACVRAAEVSARAGRSSVLLLGLLSLLSLSRCPGRPKGRGAGPSTSAPDALSGT</sequence>
<accession>L5K547</accession>
<gene>
    <name evidence="2" type="ORF">PAL_GLEAN10017364</name>
</gene>
<dbReference type="AlphaFoldDB" id="L5K547"/>
<reference evidence="3" key="1">
    <citation type="journal article" date="2013" name="Science">
        <title>Comparative analysis of bat genomes provides insight into the evolution of flight and immunity.</title>
        <authorList>
            <person name="Zhang G."/>
            <person name="Cowled C."/>
            <person name="Shi Z."/>
            <person name="Huang Z."/>
            <person name="Bishop-Lilly K.A."/>
            <person name="Fang X."/>
            <person name="Wynne J.W."/>
            <person name="Xiong Z."/>
            <person name="Baker M.L."/>
            <person name="Zhao W."/>
            <person name="Tachedjian M."/>
            <person name="Zhu Y."/>
            <person name="Zhou P."/>
            <person name="Jiang X."/>
            <person name="Ng J."/>
            <person name="Yang L."/>
            <person name="Wu L."/>
            <person name="Xiao J."/>
            <person name="Feng Y."/>
            <person name="Chen Y."/>
            <person name="Sun X."/>
            <person name="Zhang Y."/>
            <person name="Marsh G.A."/>
            <person name="Crameri G."/>
            <person name="Broder C.C."/>
            <person name="Frey K.G."/>
            <person name="Wang L.F."/>
            <person name="Wang J."/>
        </authorList>
    </citation>
    <scope>NUCLEOTIDE SEQUENCE [LARGE SCALE GENOMIC DNA]</scope>
</reference>
<organism evidence="2 3">
    <name type="scientific">Pteropus alecto</name>
    <name type="common">Black flying fox</name>
    <dbReference type="NCBI Taxonomy" id="9402"/>
    <lineage>
        <taxon>Eukaryota</taxon>
        <taxon>Metazoa</taxon>
        <taxon>Chordata</taxon>
        <taxon>Craniata</taxon>
        <taxon>Vertebrata</taxon>
        <taxon>Euteleostomi</taxon>
        <taxon>Mammalia</taxon>
        <taxon>Eutheria</taxon>
        <taxon>Laurasiatheria</taxon>
        <taxon>Chiroptera</taxon>
        <taxon>Yinpterochiroptera</taxon>
        <taxon>Pteropodoidea</taxon>
        <taxon>Pteropodidae</taxon>
        <taxon>Pteropodinae</taxon>
        <taxon>Pteropus</taxon>
    </lineage>
</organism>
<evidence type="ECO:0000313" key="3">
    <source>
        <dbReference type="Proteomes" id="UP000010552"/>
    </source>
</evidence>
<feature type="compositionally biased region" description="Polar residues" evidence="1">
    <location>
        <begin position="72"/>
        <end position="83"/>
    </location>
</feature>
<name>L5K547_PTEAL</name>
<evidence type="ECO:0000256" key="1">
    <source>
        <dbReference type="SAM" id="MobiDB-lite"/>
    </source>
</evidence>
<dbReference type="InParanoid" id="L5K547"/>
<keyword evidence="3" id="KW-1185">Reference proteome</keyword>
<proteinExistence type="predicted"/>
<protein>
    <submittedName>
        <fullName evidence="2">Uncharacterized protein</fullName>
    </submittedName>
</protein>
<feature type="region of interest" description="Disordered" evidence="1">
    <location>
        <begin position="61"/>
        <end position="83"/>
    </location>
</feature>
<dbReference type="EMBL" id="KB031037">
    <property type="protein sequence ID" value="ELK05876.1"/>
    <property type="molecule type" value="Genomic_DNA"/>
</dbReference>
<dbReference type="Proteomes" id="UP000010552">
    <property type="component" value="Unassembled WGS sequence"/>
</dbReference>
<evidence type="ECO:0000313" key="2">
    <source>
        <dbReference type="EMBL" id="ELK05876.1"/>
    </source>
</evidence>